<dbReference type="RefSeq" id="WP_009293636.1">
    <property type="nucleotide sequence ID" value="NZ_CABFLX010000027.1"/>
</dbReference>
<evidence type="ECO:0000313" key="9">
    <source>
        <dbReference type="Proteomes" id="UP000594707"/>
    </source>
</evidence>
<evidence type="ECO:0000313" key="7">
    <source>
        <dbReference type="Proteomes" id="UP000196317"/>
    </source>
</evidence>
<evidence type="ECO:0000313" key="3">
    <source>
        <dbReference type="EMBL" id="OUT16783.1"/>
    </source>
</evidence>
<dbReference type="EMBL" id="NDYQ01000012">
    <property type="protein sequence ID" value="OUT16783.1"/>
    <property type="molecule type" value="Genomic_DNA"/>
</dbReference>
<reference evidence="1" key="4">
    <citation type="submission" date="2021-02" db="EMBL/GenBank/DDBJ databases">
        <title>Infant gut strain persistence is associated with maternal origin, phylogeny, and functional potential including surface adhesion and iron acquisition.</title>
        <authorList>
            <person name="Lou Y.C."/>
        </authorList>
    </citation>
    <scope>NUCLEOTIDE SEQUENCE</scope>
    <source>
        <strain evidence="1">L3_101_000G1_dasL3_101_000G1_concoct_7_sub</strain>
    </source>
</reference>
<evidence type="ECO:0000313" key="6">
    <source>
        <dbReference type="Proteomes" id="UP000195893"/>
    </source>
</evidence>
<dbReference type="AlphaFoldDB" id="A0A1Y5MG72"/>
<dbReference type="Proteomes" id="UP000824019">
    <property type="component" value="Unassembled WGS sequence"/>
</dbReference>
<reference evidence="4 9" key="2">
    <citation type="journal article" date="2018" name="Emerg. Microbes Infect.">
        <title>Genomic analysis of oral Campylobacter concisus strains identified a potential bacterial molecular marker associated with active Crohn's disease.</title>
        <authorList>
            <person name="Liu F."/>
            <person name="Ma R."/>
            <person name="Tay C.Y.A."/>
            <person name="Octavia S."/>
            <person name="Lan R."/>
            <person name="Chung H.K.L."/>
            <person name="Riordan S.M."/>
            <person name="Grimm M.C."/>
            <person name="Leong R.W."/>
            <person name="Tanaka M.M."/>
            <person name="Connor S."/>
            <person name="Zhang L."/>
        </authorList>
    </citation>
    <scope>NUCLEOTIDE SEQUENCE [LARGE SCALE GENOMIC DNA]</scope>
    <source>
        <strain evidence="4 9">P13UCO-S1</strain>
    </source>
</reference>
<protein>
    <submittedName>
        <fullName evidence="2">Uncharacterized protein</fullName>
    </submittedName>
</protein>
<dbReference type="Proteomes" id="UP000594707">
    <property type="component" value="Chromosome"/>
</dbReference>
<reference evidence="6 7" key="1">
    <citation type="submission" date="2017-04" db="EMBL/GenBank/DDBJ databases">
        <title>Complete genome of Campylobacter concisus ATCC 33237T and draft genomes for an additional eight well characterized C. concisus strains.</title>
        <authorList>
            <person name="Cornelius A.J."/>
            <person name="Miller W.G."/>
            <person name="Lastovica A.J."/>
            <person name="On S.L."/>
            <person name="French N.P."/>
            <person name="Vandenberg O."/>
            <person name="Biggs P.J."/>
        </authorList>
    </citation>
    <scope>NUCLEOTIDE SEQUENCE [LARGE SCALE GENOMIC DNA]</scope>
    <source>
        <strain evidence="2 7">CCUG 19995</strain>
        <strain evidence="3 6">Lasto127.99</strain>
    </source>
</reference>
<dbReference type="EMBL" id="CP049232">
    <property type="protein sequence ID" value="QPI06949.1"/>
    <property type="molecule type" value="Genomic_DNA"/>
</dbReference>
<gene>
    <name evidence="3" type="ORF">B9N60_07420</name>
    <name evidence="2" type="ORF">B9N65_05125</name>
    <name evidence="4" type="ORF">CVT08_06235</name>
    <name evidence="5" type="ORF">G5B96_06275</name>
    <name evidence="1" type="ORF">KIC69_01360</name>
</gene>
<evidence type="ECO:0000313" key="5">
    <source>
        <dbReference type="EMBL" id="QPI06949.1"/>
    </source>
</evidence>
<evidence type="ECO:0000313" key="2">
    <source>
        <dbReference type="EMBL" id="OUT07591.1"/>
    </source>
</evidence>
<evidence type="ECO:0000313" key="4">
    <source>
        <dbReference type="EMBL" id="QPH95034.1"/>
    </source>
</evidence>
<organism evidence="2 7">
    <name type="scientific">Campylobacter concisus</name>
    <dbReference type="NCBI Taxonomy" id="199"/>
    <lineage>
        <taxon>Bacteria</taxon>
        <taxon>Pseudomonadati</taxon>
        <taxon>Campylobacterota</taxon>
        <taxon>Epsilonproteobacteria</taxon>
        <taxon>Campylobacterales</taxon>
        <taxon>Campylobacteraceae</taxon>
        <taxon>Campylobacter</taxon>
    </lineage>
</organism>
<proteinExistence type="predicted"/>
<evidence type="ECO:0000313" key="8">
    <source>
        <dbReference type="Proteomes" id="UP000594535"/>
    </source>
</evidence>
<dbReference type="Proteomes" id="UP000594535">
    <property type="component" value="Chromosome"/>
</dbReference>
<accession>A0A1Y5MG72</accession>
<name>A0A1Y5MG72_9BACT</name>
<dbReference type="Proteomes" id="UP000195893">
    <property type="component" value="Unassembled WGS sequence"/>
</dbReference>
<sequence>MKQITLTVSSRDYTITLDDDFAEVFERDWQKFMGGKKFIEPRELINAFVEKSYESYTNLRVVKDVTKEIEEILKPENK</sequence>
<dbReference type="Proteomes" id="UP000196317">
    <property type="component" value="Unassembled WGS sequence"/>
</dbReference>
<dbReference type="EMBL" id="JAHAKR010000029">
    <property type="protein sequence ID" value="MBS5829463.1"/>
    <property type="molecule type" value="Genomic_DNA"/>
</dbReference>
<reference evidence="5 8" key="3">
    <citation type="journal article" date="2020" name="Microb. Genom.">
        <title>Analysis of complete Campylobacter concisus genomes identifies genomospecies features, secretion systems and novel plasmids and their association with severe ulcerative colitis.</title>
        <authorList>
            <person name="Liu F."/>
            <person name="Chen S."/>
            <person name="Luu L.D.W."/>
            <person name="Lee S.A."/>
            <person name="Tay A.C.Y."/>
            <person name="Wu R."/>
            <person name="Riordan S.M."/>
            <person name="Lan R."/>
            <person name="Liu L."/>
            <person name="Zhang L."/>
        </authorList>
    </citation>
    <scope>NUCLEOTIDE SEQUENCE [LARGE SCALE GENOMIC DNA]</scope>
    <source>
        <strain evidence="5 8">H9O-S2</strain>
    </source>
</reference>
<evidence type="ECO:0000313" key="1">
    <source>
        <dbReference type="EMBL" id="MBS5829463.1"/>
    </source>
</evidence>
<dbReference type="EMBL" id="NDYN01000005">
    <property type="protein sequence ID" value="OUT07591.1"/>
    <property type="molecule type" value="Genomic_DNA"/>
</dbReference>
<dbReference type="EMBL" id="CP060705">
    <property type="protein sequence ID" value="QPH95034.1"/>
    <property type="molecule type" value="Genomic_DNA"/>
</dbReference>